<accession>A0A1Y5FDB1</accession>
<sequence length="156" mass="17925">MIFHMFLGVVATLVLNVKQVTVVDFEHRIKKIATSIDKTRLFKKLSRDKRTLILQPLSKDIEGNLVVMTSGGTYNFDFKHGNAHRSVFIKNGKNDKNYIRYKESSDYILHKSSSSILITNKNKAILDINGQKIRYKKSYAYPLGPPIYLNGKRTVF</sequence>
<protein>
    <submittedName>
        <fullName evidence="1">Uncharacterized protein</fullName>
    </submittedName>
</protein>
<gene>
    <name evidence="1" type="ORF">A9Q84_00265</name>
</gene>
<dbReference type="EMBL" id="MAAO01000001">
    <property type="protein sequence ID" value="OUS00319.1"/>
    <property type="molecule type" value="Genomic_DNA"/>
</dbReference>
<comment type="caution">
    <text evidence="1">The sequence shown here is derived from an EMBL/GenBank/DDBJ whole genome shotgun (WGS) entry which is preliminary data.</text>
</comment>
<name>A0A1Y5FDB1_9BACT</name>
<dbReference type="AlphaFoldDB" id="A0A1Y5FDB1"/>
<dbReference type="Proteomes" id="UP000196531">
    <property type="component" value="Unassembled WGS sequence"/>
</dbReference>
<reference evidence="2" key="1">
    <citation type="journal article" date="2017" name="Proc. Natl. Acad. Sci. U.S.A.">
        <title>Simulation of Deepwater Horizon oil plume reveals substrate specialization within a complex community of hydrocarbon-degraders.</title>
        <authorList>
            <person name="Hu P."/>
            <person name="Dubinsky E.A."/>
            <person name="Probst A.J."/>
            <person name="Wang J."/>
            <person name="Sieber C.M.K."/>
            <person name="Tom L.M."/>
            <person name="Gardinali P."/>
            <person name="Banfield J.F."/>
            <person name="Atlas R.M."/>
            <person name="Andersen G.L."/>
        </authorList>
    </citation>
    <scope>NUCLEOTIDE SEQUENCE [LARGE SCALE GENOMIC DNA]</scope>
</reference>
<evidence type="ECO:0000313" key="1">
    <source>
        <dbReference type="EMBL" id="OUS00319.1"/>
    </source>
</evidence>
<proteinExistence type="predicted"/>
<organism evidence="1 2">
    <name type="scientific">Halobacteriovorax marinus</name>
    <dbReference type="NCBI Taxonomy" id="97084"/>
    <lineage>
        <taxon>Bacteria</taxon>
        <taxon>Pseudomonadati</taxon>
        <taxon>Bdellovibrionota</taxon>
        <taxon>Bacteriovoracia</taxon>
        <taxon>Bacteriovoracales</taxon>
        <taxon>Halobacteriovoraceae</taxon>
        <taxon>Halobacteriovorax</taxon>
    </lineage>
</organism>
<evidence type="ECO:0000313" key="2">
    <source>
        <dbReference type="Proteomes" id="UP000196531"/>
    </source>
</evidence>